<protein>
    <submittedName>
        <fullName evidence="1">Uncharacterized protein</fullName>
    </submittedName>
</protein>
<dbReference type="AlphaFoldDB" id="A0A285UU96"/>
<sequence>MTKASAIPFGGPKQIYVPAAYEPEIRNRILSGKSVAMIAVELGADEARLRNYVGNRIERWRTQGKAPVRPEDGKTVVYRRQLATNGEMVLKPIRLPYVTMHARMLEARRGGSIGR</sequence>
<proteinExistence type="predicted"/>
<dbReference type="RefSeq" id="WP_097141328.1">
    <property type="nucleotide sequence ID" value="NZ_OBQD01000011.1"/>
</dbReference>
<dbReference type="Proteomes" id="UP000219167">
    <property type="component" value="Unassembled WGS sequence"/>
</dbReference>
<keyword evidence="2" id="KW-1185">Reference proteome</keyword>
<dbReference type="EMBL" id="OBQD01000011">
    <property type="protein sequence ID" value="SOC43801.1"/>
    <property type="molecule type" value="Genomic_DNA"/>
</dbReference>
<evidence type="ECO:0000313" key="1">
    <source>
        <dbReference type="EMBL" id="SOC43801.1"/>
    </source>
</evidence>
<name>A0A285UU96_9HYPH</name>
<reference evidence="1 2" key="1">
    <citation type="submission" date="2017-08" db="EMBL/GenBank/DDBJ databases">
        <authorList>
            <person name="de Groot N.N."/>
        </authorList>
    </citation>
    <scope>NUCLEOTIDE SEQUENCE [LARGE SCALE GENOMIC DNA]</scope>
    <source>
        <strain evidence="1 2">JC85</strain>
    </source>
</reference>
<evidence type="ECO:0000313" key="2">
    <source>
        <dbReference type="Proteomes" id="UP000219167"/>
    </source>
</evidence>
<organism evidence="1 2">
    <name type="scientific">Rhizobium subbaraonis</name>
    <dbReference type="NCBI Taxonomy" id="908946"/>
    <lineage>
        <taxon>Bacteria</taxon>
        <taxon>Pseudomonadati</taxon>
        <taxon>Pseudomonadota</taxon>
        <taxon>Alphaproteobacteria</taxon>
        <taxon>Hyphomicrobiales</taxon>
        <taxon>Rhizobiaceae</taxon>
        <taxon>Rhizobium/Agrobacterium group</taxon>
        <taxon>Rhizobium</taxon>
    </lineage>
</organism>
<gene>
    <name evidence="1" type="ORF">SAMN05892877_111235</name>
</gene>
<accession>A0A285UU96</accession>